<dbReference type="InParanoid" id="L5JST8"/>
<dbReference type="PROSITE" id="PS51757">
    <property type="entry name" value="TH1"/>
    <property type="match status" value="1"/>
</dbReference>
<feature type="region of interest" description="Disordered" evidence="1">
    <location>
        <begin position="9"/>
        <end position="37"/>
    </location>
</feature>
<evidence type="ECO:0000256" key="1">
    <source>
        <dbReference type="SAM" id="MobiDB-lite"/>
    </source>
</evidence>
<dbReference type="STRING" id="9402.L5JST8"/>
<protein>
    <submittedName>
        <fullName evidence="3">Myosin-Id</fullName>
    </submittedName>
</protein>
<organism evidence="3 4">
    <name type="scientific">Pteropus alecto</name>
    <name type="common">Black flying fox</name>
    <dbReference type="NCBI Taxonomy" id="9402"/>
    <lineage>
        <taxon>Eukaryota</taxon>
        <taxon>Metazoa</taxon>
        <taxon>Chordata</taxon>
        <taxon>Craniata</taxon>
        <taxon>Vertebrata</taxon>
        <taxon>Euteleostomi</taxon>
        <taxon>Mammalia</taxon>
        <taxon>Eutheria</taxon>
        <taxon>Laurasiatheria</taxon>
        <taxon>Chiroptera</taxon>
        <taxon>Yinpterochiroptera</taxon>
        <taxon>Pteropodoidea</taxon>
        <taxon>Pteropodidae</taxon>
        <taxon>Pteropodinae</taxon>
        <taxon>Pteropus</taxon>
    </lineage>
</organism>
<dbReference type="GO" id="GO:0016459">
    <property type="term" value="C:myosin complex"/>
    <property type="evidence" value="ECO:0007669"/>
    <property type="project" value="InterPro"/>
</dbReference>
<reference evidence="4" key="1">
    <citation type="journal article" date="2013" name="Science">
        <title>Comparative analysis of bat genomes provides insight into the evolution of flight and immunity.</title>
        <authorList>
            <person name="Zhang G."/>
            <person name="Cowled C."/>
            <person name="Shi Z."/>
            <person name="Huang Z."/>
            <person name="Bishop-Lilly K.A."/>
            <person name="Fang X."/>
            <person name="Wynne J.W."/>
            <person name="Xiong Z."/>
            <person name="Baker M.L."/>
            <person name="Zhao W."/>
            <person name="Tachedjian M."/>
            <person name="Zhu Y."/>
            <person name="Zhou P."/>
            <person name="Jiang X."/>
            <person name="Ng J."/>
            <person name="Yang L."/>
            <person name="Wu L."/>
            <person name="Xiao J."/>
            <person name="Feng Y."/>
            <person name="Chen Y."/>
            <person name="Sun X."/>
            <person name="Zhang Y."/>
            <person name="Marsh G.A."/>
            <person name="Crameri G."/>
            <person name="Broder C.C."/>
            <person name="Frey K.G."/>
            <person name="Wang L.F."/>
            <person name="Wang J."/>
        </authorList>
    </citation>
    <scope>NUCLEOTIDE SEQUENCE [LARGE SCALE GENOMIC DNA]</scope>
</reference>
<accession>L5JST8</accession>
<dbReference type="InterPro" id="IPR010926">
    <property type="entry name" value="Myosin_TH1"/>
</dbReference>
<dbReference type="Pfam" id="PF06017">
    <property type="entry name" value="Myosin_TH1"/>
    <property type="match status" value="1"/>
</dbReference>
<evidence type="ECO:0000313" key="3">
    <source>
        <dbReference type="EMBL" id="ELK01801.1"/>
    </source>
</evidence>
<keyword evidence="4" id="KW-1185">Reference proteome</keyword>
<gene>
    <name evidence="3" type="ORF">PAL_GLEAN10019887</name>
</gene>
<evidence type="ECO:0000313" key="4">
    <source>
        <dbReference type="Proteomes" id="UP000010552"/>
    </source>
</evidence>
<sequence>MPIGLSIHRRIATHSSINPPRQGGIQKGRKRRPHPDVGRWLRKFTGSSPLAQTASRKGSSLWTLTGLSVSNGKDQLVVFHTKDNKDLIVCLFSKQPTHESRIGELVGVLVNHFKSEKRHLQVNVTNPVQCSLHGKKCTVSVETKLNQPQPDFTKNRSGFILSVPGN</sequence>
<dbReference type="GO" id="GO:0003774">
    <property type="term" value="F:cytoskeletal motor activity"/>
    <property type="evidence" value="ECO:0007669"/>
    <property type="project" value="InterPro"/>
</dbReference>
<proteinExistence type="predicted"/>
<evidence type="ECO:0000259" key="2">
    <source>
        <dbReference type="PROSITE" id="PS51757"/>
    </source>
</evidence>
<name>L5JST8_PTEAL</name>
<dbReference type="AlphaFoldDB" id="L5JST8"/>
<feature type="domain" description="TH1" evidence="2">
    <location>
        <begin position="1"/>
        <end position="165"/>
    </location>
</feature>
<dbReference type="EMBL" id="KB031150">
    <property type="protein sequence ID" value="ELK01801.1"/>
    <property type="molecule type" value="Genomic_DNA"/>
</dbReference>
<dbReference type="Proteomes" id="UP000010552">
    <property type="component" value="Unassembled WGS sequence"/>
</dbReference>